<evidence type="ECO:0000313" key="2">
    <source>
        <dbReference type="EMBL" id="MFC4409718.1"/>
    </source>
</evidence>
<dbReference type="Gene3D" id="3.75.10.10">
    <property type="entry name" value="L-arginine/glycine Amidinotransferase, Chain A"/>
    <property type="match status" value="1"/>
</dbReference>
<keyword evidence="3" id="KW-1185">Reference proteome</keyword>
<comment type="caution">
    <text evidence="2">The sequence shown here is derived from an EMBL/GenBank/DDBJ whole genome shotgun (WGS) entry which is preliminary data.</text>
</comment>
<feature type="coiled-coil region" evidence="1">
    <location>
        <begin position="30"/>
        <end position="57"/>
    </location>
</feature>
<accession>A0ABV8X1B4</accession>
<dbReference type="PANTHER" id="PTHR47271">
    <property type="entry name" value="ARGININE DEIMINASE"/>
    <property type="match status" value="1"/>
</dbReference>
<sequence length="289" mass="33117">MRAIKEVKQQIVCHTEYEALEKVIVCQPKYMEITEVINEVQEEYAEENINRLKAMEQHKAFTDALAENGVTVYMLPPAKTKPEQVFTRDIGFTIGHTLYISEMASDIRQGEEEVLTKWLSKNSMPHKRLFSKEIEGGDVIIDGKRVFVGLSSRTNEDTVKSLKKLLPNYEVIPIEFDQKYLHLDCVFNILSPEDALIFPEALQKETVHMLKGMYKTIEVNAEEQFTMGTNVLSIGHKKVFSLPVNKEVNQNLRERGYTVIEVDLSEIIKSGGSFRCCTLPIKRTEIIKD</sequence>
<keyword evidence="1" id="KW-0175">Coiled coil</keyword>
<name>A0ABV8X1B4_9LACT</name>
<dbReference type="EMBL" id="JBHSEC010000005">
    <property type="protein sequence ID" value="MFC4409718.1"/>
    <property type="molecule type" value="Genomic_DNA"/>
</dbReference>
<dbReference type="Proteomes" id="UP001595817">
    <property type="component" value="Unassembled WGS sequence"/>
</dbReference>
<proteinExistence type="predicted"/>
<gene>
    <name evidence="2" type="ORF">ACFOZY_04625</name>
</gene>
<dbReference type="Pfam" id="PF19420">
    <property type="entry name" value="DDAH_eukar"/>
    <property type="match status" value="1"/>
</dbReference>
<organism evidence="2 3">
    <name type="scientific">Chungangia koreensis</name>
    <dbReference type="NCBI Taxonomy" id="752657"/>
    <lineage>
        <taxon>Bacteria</taxon>
        <taxon>Bacillati</taxon>
        <taxon>Bacillota</taxon>
        <taxon>Bacilli</taxon>
        <taxon>Lactobacillales</taxon>
        <taxon>Chungangia</taxon>
    </lineage>
</organism>
<dbReference type="SUPFAM" id="SSF55909">
    <property type="entry name" value="Pentein"/>
    <property type="match status" value="1"/>
</dbReference>
<evidence type="ECO:0000313" key="3">
    <source>
        <dbReference type="Proteomes" id="UP001595817"/>
    </source>
</evidence>
<reference evidence="3" key="1">
    <citation type="journal article" date="2019" name="Int. J. Syst. Evol. Microbiol.">
        <title>The Global Catalogue of Microorganisms (GCM) 10K type strain sequencing project: providing services to taxonomists for standard genome sequencing and annotation.</title>
        <authorList>
            <consortium name="The Broad Institute Genomics Platform"/>
            <consortium name="The Broad Institute Genome Sequencing Center for Infectious Disease"/>
            <person name="Wu L."/>
            <person name="Ma J."/>
        </authorList>
    </citation>
    <scope>NUCLEOTIDE SEQUENCE [LARGE SCALE GENOMIC DNA]</scope>
    <source>
        <strain evidence="3">CCUG 59778</strain>
    </source>
</reference>
<evidence type="ECO:0000256" key="1">
    <source>
        <dbReference type="SAM" id="Coils"/>
    </source>
</evidence>
<dbReference type="PANTHER" id="PTHR47271:SF2">
    <property type="entry name" value="ARGININE DEIMINASE"/>
    <property type="match status" value="1"/>
</dbReference>
<dbReference type="RefSeq" id="WP_378152775.1">
    <property type="nucleotide sequence ID" value="NZ_JBHSEC010000005.1"/>
</dbReference>
<protein>
    <submittedName>
        <fullName evidence="2">Dimethylarginine dimethylaminohydrolase family protein</fullName>
    </submittedName>
</protein>